<evidence type="ECO:0000313" key="2">
    <source>
        <dbReference type="EMBL" id="CAG7613948.1"/>
    </source>
</evidence>
<gene>
    <name evidence="2" type="primary">czcO_1</name>
    <name evidence="2" type="ORF">PAESOLCIP111_01661</name>
</gene>
<reference evidence="2" key="1">
    <citation type="submission" date="2021-06" db="EMBL/GenBank/DDBJ databases">
        <authorList>
            <person name="Criscuolo A."/>
        </authorList>
    </citation>
    <scope>NUCLEOTIDE SEQUENCE</scope>
    <source>
        <strain evidence="2">CIP111600</strain>
    </source>
</reference>
<dbReference type="AlphaFoldDB" id="A0A916JXS0"/>
<protein>
    <submittedName>
        <fullName evidence="2">Oxidoreductase CzcO</fullName>
        <ecNumber evidence="2">1.-.-.-</ecNumber>
    </submittedName>
</protein>
<keyword evidence="3" id="KW-1185">Reference proteome</keyword>
<name>A0A916JXS0_9BACL</name>
<comment type="caution">
    <text evidence="2">The sequence shown here is derived from an EMBL/GenBank/DDBJ whole genome shotgun (WGS) entry which is preliminary data.</text>
</comment>
<proteinExistence type="predicted"/>
<sequence>MNHKDEIIVIGAGQAGLAAGYYLKQAGRSFRLLDEGGAVGESWRRRYDSLTLFTPRAFSGLPGLPLDGAPDGFPGKDEVADYLARYADYYKLPVKLNASVTRLTREGTGYRLAADAEEYAARQVIIATGPFRKPHIPAAAGQLPASVAQLHSSEYRNSAQLQEGAVLVAGGGNSGAQIALELASQGCEVHLAVSRRLRFAPLRIMNRSVFWWLDRLGLLNAPADSPLGRAVRSRQDPVFVPELKRAIRSGTVRLRPRVTGQRGGAVQFADGTKLEPRNVVWATGFRPDYPWLDVPGALDAEGGPLHEKGISPVAGLYYVGLPWLRSRNSALLGGVGADARHVVDCLTNGTYPIK</sequence>
<dbReference type="RefSeq" id="WP_218091461.1">
    <property type="nucleotide sequence ID" value="NZ_CAJVAS010000005.1"/>
</dbReference>
<evidence type="ECO:0000313" key="3">
    <source>
        <dbReference type="Proteomes" id="UP000693672"/>
    </source>
</evidence>
<keyword evidence="1 2" id="KW-0560">Oxidoreductase</keyword>
<dbReference type="PANTHER" id="PTHR43539:SF78">
    <property type="entry name" value="FLAVIN-CONTAINING MONOOXYGENASE"/>
    <property type="match status" value="1"/>
</dbReference>
<organism evidence="2 3">
    <name type="scientific">Paenibacillus solanacearum</name>
    <dbReference type="NCBI Taxonomy" id="2048548"/>
    <lineage>
        <taxon>Bacteria</taxon>
        <taxon>Bacillati</taxon>
        <taxon>Bacillota</taxon>
        <taxon>Bacilli</taxon>
        <taxon>Bacillales</taxon>
        <taxon>Paenibacillaceae</taxon>
        <taxon>Paenibacillus</taxon>
    </lineage>
</organism>
<dbReference type="Pfam" id="PF13738">
    <property type="entry name" value="Pyr_redox_3"/>
    <property type="match status" value="1"/>
</dbReference>
<evidence type="ECO:0000256" key="1">
    <source>
        <dbReference type="ARBA" id="ARBA00023002"/>
    </source>
</evidence>
<accession>A0A916JXS0</accession>
<dbReference type="EMBL" id="CAJVAS010000005">
    <property type="protein sequence ID" value="CAG7613948.1"/>
    <property type="molecule type" value="Genomic_DNA"/>
</dbReference>
<dbReference type="GO" id="GO:0004497">
    <property type="term" value="F:monooxygenase activity"/>
    <property type="evidence" value="ECO:0007669"/>
    <property type="project" value="TreeGrafter"/>
</dbReference>
<dbReference type="PANTHER" id="PTHR43539">
    <property type="entry name" value="FLAVIN-BINDING MONOOXYGENASE-LIKE PROTEIN (AFU_ORTHOLOGUE AFUA_4G09220)"/>
    <property type="match status" value="1"/>
</dbReference>
<dbReference type="InterPro" id="IPR050982">
    <property type="entry name" value="Auxin_biosynth/cation_transpt"/>
</dbReference>
<dbReference type="EC" id="1.-.-.-" evidence="2"/>
<dbReference type="Proteomes" id="UP000693672">
    <property type="component" value="Unassembled WGS sequence"/>
</dbReference>
<dbReference type="GO" id="GO:0050660">
    <property type="term" value="F:flavin adenine dinucleotide binding"/>
    <property type="evidence" value="ECO:0007669"/>
    <property type="project" value="TreeGrafter"/>
</dbReference>